<organism evidence="1 2">
    <name type="scientific">Pseudomonas frederiksbergensis</name>
    <dbReference type="NCBI Taxonomy" id="104087"/>
    <lineage>
        <taxon>Bacteria</taxon>
        <taxon>Pseudomonadati</taxon>
        <taxon>Pseudomonadota</taxon>
        <taxon>Gammaproteobacteria</taxon>
        <taxon>Pseudomonadales</taxon>
        <taxon>Pseudomonadaceae</taxon>
        <taxon>Pseudomonas</taxon>
    </lineage>
</organism>
<evidence type="ECO:0000313" key="1">
    <source>
        <dbReference type="EMBL" id="KAF2394746.1"/>
    </source>
</evidence>
<name>A0A6L5C165_9PSED</name>
<sequence>MFNKDFLAHNQTAIELKIRKNSGHRLRHLEYVRALISQGFFVSGVWELALILEGVTKLFGNRYKPFCFCPPLWRSAERFTPPYVSPYFRSYADLQN</sequence>
<dbReference type="EMBL" id="JAAAXX010000001">
    <property type="protein sequence ID" value="KAF2394746.1"/>
    <property type="molecule type" value="Genomic_DNA"/>
</dbReference>
<comment type="caution">
    <text evidence="1">The sequence shown here is derived from an EMBL/GenBank/DDBJ whole genome shotgun (WGS) entry which is preliminary data.</text>
</comment>
<protein>
    <submittedName>
        <fullName evidence="1">Uncharacterized protein</fullName>
    </submittedName>
</protein>
<proteinExistence type="predicted"/>
<dbReference type="AlphaFoldDB" id="A0A6L5C165"/>
<gene>
    <name evidence="1" type="ORF">FX983_02728</name>
</gene>
<accession>A0A6L5C165</accession>
<dbReference type="Proteomes" id="UP000475265">
    <property type="component" value="Unassembled WGS sequence"/>
</dbReference>
<reference evidence="1 2" key="1">
    <citation type="submission" date="2019-12" db="EMBL/GenBank/DDBJ databases">
        <title>Endophytic bacteria associated with Panax ginseng seedlings.</title>
        <authorList>
            <person name="Park J.M."/>
            <person name="Shin R."/>
            <person name="Jo S.H."/>
        </authorList>
    </citation>
    <scope>NUCLEOTIDE SEQUENCE [LARGE SCALE GENOMIC DNA]</scope>
    <source>
        <strain evidence="1 2">PgKB32</strain>
    </source>
</reference>
<dbReference type="RefSeq" id="WP_163909908.1">
    <property type="nucleotide sequence ID" value="NZ_JAAAXX010000001.1"/>
</dbReference>
<evidence type="ECO:0000313" key="2">
    <source>
        <dbReference type="Proteomes" id="UP000475265"/>
    </source>
</evidence>